<accession>A0A8J6P5E8</accession>
<sequence length="469" mass="52719">MKFYRRLFAICTILIFVTAILFPPVAEGISVKEEEELSREFLKVVFSQFQVIKDPIIVDYVNDVGQKIVSVLPPQPFTYHFYVIKEDSYNAFATPAGHIFVNSGLIEAMENEEELAGVIAHEIAHVSLRHISKKIGRSKKIGMATLAGVVAGVLLGSGGAAEAASAVTVGTLAAGQSVALAYSRDDESEADQIGLEYLNRAGYSSQGLLVVLNKMRSRQWFGSKQIPTYLQTHPASEARMVYIDMWLAKHEKVYANINPYPFDRTHTWLVAAYGDENATLRRFESDVKKSPENPLAHYGYGLILAKTGNRNSAIDHLRAALEKNAFDTYIISDLGRIYFLDGRYQEALNLLHSAESFAPNSPQRLFYLGRTQIETGRLKEAAVTFEKLISINAEYSEAYYFLGETYSKLGRPDYAHYYLGIYYKIDSNFKNAAFHLQKALETMNDPEKRDKIEKMLKEIGTGKEQSHKQ</sequence>
<dbReference type="PROSITE" id="PS50005">
    <property type="entry name" value="TPR"/>
    <property type="match status" value="1"/>
</dbReference>
<evidence type="ECO:0000256" key="7">
    <source>
        <dbReference type="PROSITE-ProRule" id="PRU00339"/>
    </source>
</evidence>
<feature type="domain" description="Peptidase M48" evidence="8">
    <location>
        <begin position="72"/>
        <end position="244"/>
    </location>
</feature>
<evidence type="ECO:0000313" key="10">
    <source>
        <dbReference type="Proteomes" id="UP000605201"/>
    </source>
</evidence>
<dbReference type="SMART" id="SM00028">
    <property type="entry name" value="TPR"/>
    <property type="match status" value="4"/>
</dbReference>
<keyword evidence="3" id="KW-0479">Metal-binding</keyword>
<dbReference type="SUPFAM" id="SSF48452">
    <property type="entry name" value="TPR-like"/>
    <property type="match status" value="1"/>
</dbReference>
<comment type="cofactor">
    <cofactor evidence="1">
        <name>Zn(2+)</name>
        <dbReference type="ChEBI" id="CHEBI:29105"/>
    </cofactor>
</comment>
<dbReference type="GO" id="GO:0016020">
    <property type="term" value="C:membrane"/>
    <property type="evidence" value="ECO:0007669"/>
    <property type="project" value="TreeGrafter"/>
</dbReference>
<dbReference type="PANTHER" id="PTHR22726">
    <property type="entry name" value="METALLOENDOPEPTIDASE OMA1"/>
    <property type="match status" value="1"/>
</dbReference>
<dbReference type="EMBL" id="JACNIG010000292">
    <property type="protein sequence ID" value="MBC8433346.1"/>
    <property type="molecule type" value="Genomic_DNA"/>
</dbReference>
<dbReference type="PANTHER" id="PTHR22726:SF1">
    <property type="entry name" value="METALLOENDOPEPTIDASE OMA1, MITOCHONDRIAL"/>
    <property type="match status" value="1"/>
</dbReference>
<evidence type="ECO:0000256" key="3">
    <source>
        <dbReference type="ARBA" id="ARBA00022723"/>
    </source>
</evidence>
<gene>
    <name evidence="9" type="ORF">H8D96_15655</name>
</gene>
<dbReference type="Pfam" id="PF13432">
    <property type="entry name" value="TPR_16"/>
    <property type="match status" value="1"/>
</dbReference>
<feature type="repeat" description="TPR" evidence="7">
    <location>
        <begin position="328"/>
        <end position="361"/>
    </location>
</feature>
<keyword evidence="6 9" id="KW-0482">Metalloprotease</keyword>
<dbReference type="AlphaFoldDB" id="A0A8J6P5E8"/>
<keyword evidence="4" id="KW-0378">Hydrolase</keyword>
<dbReference type="GO" id="GO:0046872">
    <property type="term" value="F:metal ion binding"/>
    <property type="evidence" value="ECO:0007669"/>
    <property type="project" value="UniProtKB-KW"/>
</dbReference>
<keyword evidence="2" id="KW-0645">Protease</keyword>
<evidence type="ECO:0000256" key="4">
    <source>
        <dbReference type="ARBA" id="ARBA00022801"/>
    </source>
</evidence>
<dbReference type="Pfam" id="PF01435">
    <property type="entry name" value="Peptidase_M48"/>
    <property type="match status" value="1"/>
</dbReference>
<protein>
    <submittedName>
        <fullName evidence="9">M48 family metalloprotease</fullName>
    </submittedName>
</protein>
<dbReference type="Pfam" id="PF14559">
    <property type="entry name" value="TPR_19"/>
    <property type="match status" value="1"/>
</dbReference>
<proteinExistence type="predicted"/>
<dbReference type="InterPro" id="IPR019734">
    <property type="entry name" value="TPR_rpt"/>
</dbReference>
<evidence type="ECO:0000256" key="2">
    <source>
        <dbReference type="ARBA" id="ARBA00022670"/>
    </source>
</evidence>
<dbReference type="Proteomes" id="UP000605201">
    <property type="component" value="Unassembled WGS sequence"/>
</dbReference>
<reference evidence="9 10" key="1">
    <citation type="submission" date="2020-08" db="EMBL/GenBank/DDBJ databases">
        <title>Bridging the membrane lipid divide: bacteria of the FCB group superphylum have the potential to synthesize archaeal ether lipids.</title>
        <authorList>
            <person name="Villanueva L."/>
            <person name="Von Meijenfeldt F.A.B."/>
            <person name="Westbye A.B."/>
            <person name="Yadav S."/>
            <person name="Hopmans E.C."/>
            <person name="Dutilh B.E."/>
            <person name="Sinninghe Damste J.S."/>
        </authorList>
    </citation>
    <scope>NUCLEOTIDE SEQUENCE [LARGE SCALE GENOMIC DNA]</scope>
    <source>
        <strain evidence="9">NIOZ-UU17</strain>
    </source>
</reference>
<keyword evidence="7" id="KW-0802">TPR repeat</keyword>
<comment type="caution">
    <text evidence="9">The sequence shown here is derived from an EMBL/GenBank/DDBJ whole genome shotgun (WGS) entry which is preliminary data.</text>
</comment>
<evidence type="ECO:0000256" key="6">
    <source>
        <dbReference type="ARBA" id="ARBA00023049"/>
    </source>
</evidence>
<evidence type="ECO:0000256" key="1">
    <source>
        <dbReference type="ARBA" id="ARBA00001947"/>
    </source>
</evidence>
<dbReference type="Gene3D" id="3.30.2010.10">
    <property type="entry name" value="Metalloproteases ('zincins'), catalytic domain"/>
    <property type="match status" value="1"/>
</dbReference>
<keyword evidence="5" id="KW-0862">Zinc</keyword>
<dbReference type="InterPro" id="IPR051156">
    <property type="entry name" value="Mito/Outer_Membr_Metalloprot"/>
</dbReference>
<dbReference type="GO" id="GO:0051603">
    <property type="term" value="P:proteolysis involved in protein catabolic process"/>
    <property type="evidence" value="ECO:0007669"/>
    <property type="project" value="TreeGrafter"/>
</dbReference>
<dbReference type="GO" id="GO:0004222">
    <property type="term" value="F:metalloendopeptidase activity"/>
    <property type="evidence" value="ECO:0007669"/>
    <property type="project" value="InterPro"/>
</dbReference>
<dbReference type="Gene3D" id="1.25.40.10">
    <property type="entry name" value="Tetratricopeptide repeat domain"/>
    <property type="match status" value="2"/>
</dbReference>
<name>A0A8J6P5E8_9BACT</name>
<organism evidence="9 10">
    <name type="scientific">Candidatus Desulfatibia vada</name>
    <dbReference type="NCBI Taxonomy" id="2841696"/>
    <lineage>
        <taxon>Bacteria</taxon>
        <taxon>Pseudomonadati</taxon>
        <taxon>Thermodesulfobacteriota</taxon>
        <taxon>Desulfobacteria</taxon>
        <taxon>Desulfobacterales</taxon>
        <taxon>Desulfobacterales incertae sedis</taxon>
        <taxon>Candidatus Desulfatibia</taxon>
    </lineage>
</organism>
<dbReference type="InterPro" id="IPR011990">
    <property type="entry name" value="TPR-like_helical_dom_sf"/>
</dbReference>
<dbReference type="InterPro" id="IPR001915">
    <property type="entry name" value="Peptidase_M48"/>
</dbReference>
<evidence type="ECO:0000259" key="8">
    <source>
        <dbReference type="Pfam" id="PF01435"/>
    </source>
</evidence>
<evidence type="ECO:0000256" key="5">
    <source>
        <dbReference type="ARBA" id="ARBA00022833"/>
    </source>
</evidence>
<evidence type="ECO:0000313" key="9">
    <source>
        <dbReference type="EMBL" id="MBC8433346.1"/>
    </source>
</evidence>
<dbReference type="CDD" id="cd07333">
    <property type="entry name" value="M48C_bepA_like"/>
    <property type="match status" value="1"/>
</dbReference>